<dbReference type="RefSeq" id="WP_035661001.1">
    <property type="nucleotide sequence ID" value="NZ_BAUV01000001.1"/>
</dbReference>
<keyword evidence="3" id="KW-1185">Reference proteome</keyword>
<dbReference type="Proteomes" id="UP000018896">
    <property type="component" value="Unassembled WGS sequence"/>
</dbReference>
<reference evidence="2 3" key="1">
    <citation type="journal article" date="2014" name="Genome Announc.">
        <title>Draft Genome Sequences of Three Alkaliphilic Bacillus Strains, Bacillus wakoensis JCM 9140T, Bacillus akibai JCM 9157T, and Bacillus hemicellulosilyticus JCM 9152T.</title>
        <authorList>
            <person name="Yuki M."/>
            <person name="Oshima K."/>
            <person name="Suda W."/>
            <person name="Oshida Y."/>
            <person name="Kitamura K."/>
            <person name="Iida T."/>
            <person name="Hattori M."/>
            <person name="Ohkuma M."/>
        </authorList>
    </citation>
    <scope>NUCLEOTIDE SEQUENCE [LARGE SCALE GENOMIC DNA]</scope>
    <source>
        <strain evidence="2 3">JCM 9157</strain>
    </source>
</reference>
<dbReference type="AlphaFoldDB" id="W4QMM6"/>
<dbReference type="STRING" id="1236973.JCM9157_139"/>
<dbReference type="eggNOG" id="COG1309">
    <property type="taxonomic scope" value="Bacteria"/>
</dbReference>
<sequence length="449" mass="52981">MCNNVGLKRVEGNNASKTTSMERSRLYNIMPEGLDTYQVESLHSYLLRLAEKHVVPVWILLEKEVAYLFSKEFLKEYIKKRQTNHVHYINSCTEITEEYLNALEIVTTRELSKLTLLNGRGLFSIKRNMIRKNRAWCPLCFESWKEEGKEIYEPLIWSIELMKYCPDHFVPLEEKCYSCGKKNKFISSSQQVGHCGKCGNWLGKENVEEYKELDEWDLWCISNFKQILEFLQQSNNIPLRHFPNQIVKMLVNQYTDGNVSEFSRILNVSMISEYVMDRSNITFEKLLNLSFYFQTSIVDLIHFKPIDKSNINLSAIDNLENRQHSYYNVSPEEVRKELQTILDSEQIPPLSMAQVIKLSKYSTYVLYKHAKDLCEEITSKRKAHFLRQKEIKLNQIKYDVIPIVEKLLEEGIYPSEAIVEQRIPYTVFKKELKIVIDEIMEELLKKNNF</sequence>
<dbReference type="EMBL" id="BAUV01000001">
    <property type="protein sequence ID" value="GAE33152.1"/>
    <property type="molecule type" value="Genomic_DNA"/>
</dbReference>
<proteinExistence type="predicted"/>
<protein>
    <submittedName>
        <fullName evidence="2">Transcriptional regulator</fullName>
    </submittedName>
</protein>
<comment type="caution">
    <text evidence="2">The sequence shown here is derived from an EMBL/GenBank/DDBJ whole genome shotgun (WGS) entry which is preliminary data.</text>
</comment>
<dbReference type="Pfam" id="PF06527">
    <property type="entry name" value="TniQ"/>
    <property type="match status" value="1"/>
</dbReference>
<dbReference type="InterPro" id="IPR009492">
    <property type="entry name" value="TniQ"/>
</dbReference>
<evidence type="ECO:0000259" key="1">
    <source>
        <dbReference type="Pfam" id="PF06527"/>
    </source>
</evidence>
<gene>
    <name evidence="2" type="ORF">JCM9157_139</name>
</gene>
<accession>W4QMM6</accession>
<organism evidence="2 3">
    <name type="scientific">Halalkalibacter akibai (strain ATCC 43226 / DSM 21942 / CIP 109018 / JCM 9157 / 1139)</name>
    <name type="common">Bacillus akibai</name>
    <dbReference type="NCBI Taxonomy" id="1236973"/>
    <lineage>
        <taxon>Bacteria</taxon>
        <taxon>Bacillati</taxon>
        <taxon>Bacillota</taxon>
        <taxon>Bacilli</taxon>
        <taxon>Bacillales</taxon>
        <taxon>Bacillaceae</taxon>
        <taxon>Halalkalibacter</taxon>
    </lineage>
</organism>
<name>W4QMM6_HALA3</name>
<dbReference type="OrthoDB" id="2569037at2"/>
<feature type="domain" description="TniQ" evidence="1">
    <location>
        <begin position="34"/>
        <end position="172"/>
    </location>
</feature>
<evidence type="ECO:0000313" key="2">
    <source>
        <dbReference type="EMBL" id="GAE33152.1"/>
    </source>
</evidence>
<evidence type="ECO:0000313" key="3">
    <source>
        <dbReference type="Proteomes" id="UP000018896"/>
    </source>
</evidence>